<comment type="caution">
    <text evidence="5">The sequence shown here is derived from an EMBL/GenBank/DDBJ whole genome shotgun (WGS) entry which is preliminary data.</text>
</comment>
<dbReference type="GO" id="GO:0016460">
    <property type="term" value="C:myosin II complex"/>
    <property type="evidence" value="ECO:0007669"/>
    <property type="project" value="TreeGrafter"/>
</dbReference>
<feature type="coiled-coil region" evidence="2">
    <location>
        <begin position="742"/>
        <end position="790"/>
    </location>
</feature>
<feature type="compositionally biased region" description="Polar residues" evidence="3">
    <location>
        <begin position="448"/>
        <end position="464"/>
    </location>
</feature>
<dbReference type="Gene3D" id="3.40.850.10">
    <property type="entry name" value="Kinesin motor domain"/>
    <property type="match status" value="1"/>
</dbReference>
<dbReference type="InterPro" id="IPR001752">
    <property type="entry name" value="Kinesin_motor_dom"/>
</dbReference>
<feature type="compositionally biased region" description="Polar residues" evidence="3">
    <location>
        <begin position="481"/>
        <end position="504"/>
    </location>
</feature>
<reference evidence="5" key="1">
    <citation type="submission" date="2021-05" db="EMBL/GenBank/DDBJ databases">
        <title>A free-living protist that lacks canonical eukaryotic 1 DNA replication and segregation systems.</title>
        <authorList>
            <person name="Salas-Leiva D.E."/>
            <person name="Tromer E.C."/>
            <person name="Curtis B.A."/>
            <person name="Jerlstrom-Hultqvist J."/>
            <person name="Kolisko M."/>
            <person name="Yi Z."/>
            <person name="Salas-Leiva J.S."/>
            <person name="Gallot-Lavallee L."/>
            <person name="Kops G.J.P.L."/>
            <person name="Archibald J.M."/>
            <person name="Simpson A.G.B."/>
            <person name="Roger A.J."/>
        </authorList>
    </citation>
    <scope>NUCLEOTIDE SEQUENCE</scope>
    <source>
        <strain evidence="5">BICM</strain>
    </source>
</reference>
<dbReference type="InterPro" id="IPR036961">
    <property type="entry name" value="Kinesin_motor_dom_sf"/>
</dbReference>
<feature type="region of interest" description="Disordered" evidence="3">
    <location>
        <begin position="934"/>
        <end position="957"/>
    </location>
</feature>
<dbReference type="GO" id="GO:0051015">
    <property type="term" value="F:actin filament binding"/>
    <property type="evidence" value="ECO:0007669"/>
    <property type="project" value="TreeGrafter"/>
</dbReference>
<protein>
    <submittedName>
        <fullName evidence="5">Kinesin motor domain</fullName>
    </submittedName>
</protein>
<feature type="domain" description="Kinesin motor" evidence="4">
    <location>
        <begin position="4"/>
        <end position="371"/>
    </location>
</feature>
<gene>
    <name evidence="5" type="ORF">J8273_5394</name>
</gene>
<keyword evidence="1 2" id="KW-0175">Coiled coil</keyword>
<keyword evidence="6" id="KW-1185">Reference proteome</keyword>
<dbReference type="Pfam" id="PF00225">
    <property type="entry name" value="Kinesin"/>
    <property type="match status" value="1"/>
</dbReference>
<feature type="compositionally biased region" description="Basic and acidic residues" evidence="3">
    <location>
        <begin position="465"/>
        <end position="476"/>
    </location>
</feature>
<dbReference type="PANTHER" id="PTHR45615">
    <property type="entry name" value="MYOSIN HEAVY CHAIN, NON-MUSCLE"/>
    <property type="match status" value="1"/>
</dbReference>
<feature type="coiled-coil region" evidence="2">
    <location>
        <begin position="592"/>
        <end position="629"/>
    </location>
</feature>
<dbReference type="AlphaFoldDB" id="A0A8J6B1Q3"/>
<feature type="region of interest" description="Disordered" evidence="3">
    <location>
        <begin position="368"/>
        <end position="508"/>
    </location>
</feature>
<dbReference type="SUPFAM" id="SSF52540">
    <property type="entry name" value="P-loop containing nucleoside triphosphate hydrolases"/>
    <property type="match status" value="1"/>
</dbReference>
<dbReference type="SMART" id="SM00129">
    <property type="entry name" value="KISc"/>
    <property type="match status" value="1"/>
</dbReference>
<evidence type="ECO:0000313" key="5">
    <source>
        <dbReference type="EMBL" id="KAG9392404.1"/>
    </source>
</evidence>
<dbReference type="Gene3D" id="1.20.5.340">
    <property type="match status" value="1"/>
</dbReference>
<dbReference type="GO" id="GO:0005524">
    <property type="term" value="F:ATP binding"/>
    <property type="evidence" value="ECO:0007669"/>
    <property type="project" value="InterPro"/>
</dbReference>
<dbReference type="InterPro" id="IPR027417">
    <property type="entry name" value="P-loop_NTPase"/>
</dbReference>
<feature type="compositionally biased region" description="Basic and acidic residues" evidence="3">
    <location>
        <begin position="1000"/>
        <end position="1027"/>
    </location>
</feature>
<evidence type="ECO:0000256" key="1">
    <source>
        <dbReference type="ARBA" id="ARBA00023054"/>
    </source>
</evidence>
<sequence length="1143" mass="124777">MSGVSCLLYGAANSPFLSVSPDNQVVFHTEDSDEQYQFDHILSVDSQSSFYQTAVYPVIKNISNGTSGAIFFAGIPDVPVDELILGDTAVSAPQGILRRAINQLLGAGINFEKSNPGVRVTVAVSAVVVSEQAVHDLLVPEASPLRISDSERGVVMNASTTRVKNDLQLTKVIERFNVVRELEASHTKLVDTHIIWTVSYKMENDTAQQETRLFLVQLARWTAASGLEAESKDAPTGFAAVTACIQGISRNKAGHSARNGRRAALEKQLVASPILPHLAGTSKPGAVPYHVPFRDSKLTLLIKDGLENLNVAFVVVSHNGATSGGAGMNVPRQIAAQIAEKRQFEQTRRTHALLRYACRLRTAWLSGAAQETSRPAPRSPGARSMPAQSPRPRTGQQGSFTQTSAPSSPIAQSAQTRALTPSRLTIQTGPGSPKPASPHPATVAMVNALTQSPVQSPKPQSKVQFRTEEEKAHLEAAKQFVRQTKSRLGQSSASRSENNSTAHQTYVVPLSQIPSMDYARIEEEAELRAQSAGTAQRRPQPPQPARPLMEVKSEDSVIHKKIDSLEMKVSDLDKIVSTGRSTQPDIAVDDTIDTLTRENIALRAKLADVEHHEAELEGVAEDLEAARKRICGLESELADATHAAEQEHAKATQASAVGAKLQDDIVALSEDLEAIKRSDANGREELQTLRLDKGMLETKLGKTEAELAEMVDKLAAKTTAETQLSKDVAGLTERLMEADTHNNHLAAANQDLQEQCEQLDNARLDLQHRLDDTSAELKRAQSAVSRLDETCKKLSGSNEALAEDRDQVEVNLAAETQLRQKLAAELEDVKSSLSRSNEEVRALTQAKDEVTRALQQQRGLAKDAASRVDVLEAALKKETRRAGKLDRLLTESKTDNEALMAETEALKAKVAELQEANGELDRANQGLQSRVQQLTRQGKDAADRATRSSRTIEELGQRVAQQQADLLDAARDIRRFRDTAEDLSTKLGAKEVALTNSKQRQRDLEQELELTRTERSALSRRVSETPRETGTQPYQESARATRWGQGQSTYVPRPLRVTDMGPSFKASETPLSSQYDPARRFYTDPSTQPYTQTAAPMTRRDLDSGKTAYYGQASTGAGLTSVNVVRTVSPGRREVQLTMSEPM</sequence>
<dbReference type="Proteomes" id="UP000717585">
    <property type="component" value="Unassembled WGS sequence"/>
</dbReference>
<feature type="compositionally biased region" description="Low complexity" evidence="3">
    <location>
        <begin position="402"/>
        <end position="416"/>
    </location>
</feature>
<name>A0A8J6B1Q3_9EUKA</name>
<feature type="compositionally biased region" description="Polar residues" evidence="3">
    <location>
        <begin position="417"/>
        <end position="430"/>
    </location>
</feature>
<feature type="region of interest" description="Disordered" evidence="3">
    <location>
        <begin position="997"/>
        <end position="1056"/>
    </location>
</feature>
<dbReference type="GO" id="GO:0008017">
    <property type="term" value="F:microtubule binding"/>
    <property type="evidence" value="ECO:0007669"/>
    <property type="project" value="InterPro"/>
</dbReference>
<dbReference type="GO" id="GO:0007018">
    <property type="term" value="P:microtubule-based movement"/>
    <property type="evidence" value="ECO:0007669"/>
    <property type="project" value="InterPro"/>
</dbReference>
<dbReference type="EMBL" id="JAHDYR010000038">
    <property type="protein sequence ID" value="KAG9392404.1"/>
    <property type="molecule type" value="Genomic_DNA"/>
</dbReference>
<feature type="region of interest" description="Disordered" evidence="3">
    <location>
        <begin position="526"/>
        <end position="555"/>
    </location>
</feature>
<dbReference type="GO" id="GO:0032982">
    <property type="term" value="C:myosin filament"/>
    <property type="evidence" value="ECO:0007669"/>
    <property type="project" value="TreeGrafter"/>
</dbReference>
<feature type="compositionally biased region" description="Basic and acidic residues" evidence="3">
    <location>
        <begin position="937"/>
        <end position="956"/>
    </location>
</feature>
<proteinExistence type="predicted"/>
<evidence type="ECO:0000256" key="2">
    <source>
        <dbReference type="SAM" id="Coils"/>
    </source>
</evidence>
<evidence type="ECO:0000313" key="6">
    <source>
        <dbReference type="Proteomes" id="UP000717585"/>
    </source>
</evidence>
<organism evidence="5 6">
    <name type="scientific">Carpediemonas membranifera</name>
    <dbReference type="NCBI Taxonomy" id="201153"/>
    <lineage>
        <taxon>Eukaryota</taxon>
        <taxon>Metamonada</taxon>
        <taxon>Carpediemonas-like organisms</taxon>
        <taxon>Carpediemonas</taxon>
    </lineage>
</organism>
<evidence type="ECO:0000256" key="3">
    <source>
        <dbReference type="SAM" id="MobiDB-lite"/>
    </source>
</evidence>
<dbReference type="GO" id="GO:0005737">
    <property type="term" value="C:cytoplasm"/>
    <property type="evidence" value="ECO:0007669"/>
    <property type="project" value="TreeGrafter"/>
</dbReference>
<accession>A0A8J6B1Q3</accession>
<dbReference type="PANTHER" id="PTHR45615:SF40">
    <property type="entry name" value="MYOSIN HEAVY CHAIN, NON-MUSCLE"/>
    <property type="match status" value="1"/>
</dbReference>
<dbReference type="GO" id="GO:0000146">
    <property type="term" value="F:microfilament motor activity"/>
    <property type="evidence" value="ECO:0007669"/>
    <property type="project" value="TreeGrafter"/>
</dbReference>
<dbReference type="GO" id="GO:0003777">
    <property type="term" value="F:microtubule motor activity"/>
    <property type="evidence" value="ECO:0007669"/>
    <property type="project" value="InterPro"/>
</dbReference>
<evidence type="ECO:0000259" key="4">
    <source>
        <dbReference type="SMART" id="SM00129"/>
    </source>
</evidence>